<proteinExistence type="inferred from homology"/>
<dbReference type="PRINTS" id="PR00502">
    <property type="entry name" value="NUDIXFAMILY"/>
</dbReference>
<dbReference type="KEGG" id="hli:HLI_06310"/>
<dbReference type="Proteomes" id="UP000287756">
    <property type="component" value="Chromosome"/>
</dbReference>
<dbReference type="CDD" id="cd02883">
    <property type="entry name" value="NUDIX_Hydrolase"/>
    <property type="match status" value="1"/>
</dbReference>
<dbReference type="EMBL" id="CP026118">
    <property type="protein sequence ID" value="QAS51858.1"/>
    <property type="molecule type" value="Genomic_DNA"/>
</dbReference>
<comment type="cofactor">
    <cofactor evidence="1">
        <name>Mg(2+)</name>
        <dbReference type="ChEBI" id="CHEBI:18420"/>
    </cofactor>
</comment>
<dbReference type="InterPro" id="IPR020476">
    <property type="entry name" value="Nudix_hydrolase"/>
</dbReference>
<evidence type="ECO:0000256" key="2">
    <source>
        <dbReference type="ARBA" id="ARBA00022801"/>
    </source>
</evidence>
<dbReference type="PROSITE" id="PS51462">
    <property type="entry name" value="NUDIX"/>
    <property type="match status" value="1"/>
</dbReference>
<dbReference type="Gene3D" id="3.30.70.100">
    <property type="match status" value="1"/>
</dbReference>
<protein>
    <submittedName>
        <fullName evidence="5">NUDIX hydrolase</fullName>
    </submittedName>
</protein>
<keyword evidence="2 3" id="KW-0378">Hydrolase</keyword>
<evidence type="ECO:0000259" key="4">
    <source>
        <dbReference type="PROSITE" id="PS51462"/>
    </source>
</evidence>
<dbReference type="PANTHER" id="PTHR43046:SF2">
    <property type="entry name" value="8-OXO-DGTP DIPHOSPHATASE-RELATED"/>
    <property type="match status" value="1"/>
</dbReference>
<evidence type="ECO:0000256" key="3">
    <source>
        <dbReference type="RuleBase" id="RU003476"/>
    </source>
</evidence>
<dbReference type="Pfam" id="PF00293">
    <property type="entry name" value="NUDIX"/>
    <property type="match status" value="1"/>
</dbReference>
<name>A0A410MAZ8_9BACI</name>
<reference evidence="5 6" key="1">
    <citation type="submission" date="2018-01" db="EMBL/GenBank/DDBJ databases">
        <title>The whole genome sequencing and assembly of Halobacillus litoralis ERB031 strain.</title>
        <authorList>
            <person name="Lee S.-J."/>
            <person name="Park M.-K."/>
            <person name="Kim J.-Y."/>
            <person name="Lee Y.-J."/>
            <person name="Yi H."/>
            <person name="Bahn Y.-S."/>
            <person name="Kim J.F."/>
            <person name="Lee D.-W."/>
        </authorList>
    </citation>
    <scope>NUCLEOTIDE SEQUENCE [LARGE SCALE GENOMIC DNA]</scope>
    <source>
        <strain evidence="5 6">ERB 031</strain>
    </source>
</reference>
<comment type="similarity">
    <text evidence="3">Belongs to the Nudix hydrolase family.</text>
</comment>
<dbReference type="PANTHER" id="PTHR43046">
    <property type="entry name" value="GDP-MANNOSE MANNOSYL HYDROLASE"/>
    <property type="match status" value="1"/>
</dbReference>
<dbReference type="OrthoDB" id="9816289at2"/>
<dbReference type="GO" id="GO:0016787">
    <property type="term" value="F:hydrolase activity"/>
    <property type="evidence" value="ECO:0007669"/>
    <property type="project" value="UniProtKB-KW"/>
</dbReference>
<dbReference type="PROSITE" id="PS00893">
    <property type="entry name" value="NUDIX_BOX"/>
    <property type="match status" value="1"/>
</dbReference>
<dbReference type="Gene3D" id="3.90.79.10">
    <property type="entry name" value="Nucleoside Triphosphate Pyrophosphohydrolase"/>
    <property type="match status" value="1"/>
</dbReference>
<gene>
    <name evidence="5" type="ORF">HLI_06310</name>
</gene>
<feature type="domain" description="Nudix hydrolase" evidence="4">
    <location>
        <begin position="112"/>
        <end position="247"/>
    </location>
</feature>
<dbReference type="InterPro" id="IPR020084">
    <property type="entry name" value="NUDIX_hydrolase_CS"/>
</dbReference>
<dbReference type="AlphaFoldDB" id="A0A410MAZ8"/>
<evidence type="ECO:0000313" key="6">
    <source>
        <dbReference type="Proteomes" id="UP000287756"/>
    </source>
</evidence>
<sequence>MVRRSRMIYKKEIITIYPEDYERVTQFFHKYELPLHLGHGARLIGRYKTEESNEVTCLWEYDSHEEFHNIQEKMKQSDLYRKAMKEREDIEQLFLEVKVEMLEKTGDYHFPKYIVSVSAFVTNDAGEVLLVKNEHREDTYEMPGGRVEYGESLITAVKREVIEETGVKVEIDGVTGVYHNISRDIVCIVFKGHQKSGVPRPLPGETKEALFKDVHSIDLTKWVTRDQFRVRIFDAMQKEAGPVESYHVRPYGIVDRLPK</sequence>
<dbReference type="InterPro" id="IPR015797">
    <property type="entry name" value="NUDIX_hydrolase-like_dom_sf"/>
</dbReference>
<dbReference type="SUPFAM" id="SSF55811">
    <property type="entry name" value="Nudix"/>
    <property type="match status" value="1"/>
</dbReference>
<organism evidence="5 6">
    <name type="scientific">Halobacillus litoralis</name>
    <dbReference type="NCBI Taxonomy" id="45668"/>
    <lineage>
        <taxon>Bacteria</taxon>
        <taxon>Bacillati</taxon>
        <taxon>Bacillota</taxon>
        <taxon>Bacilli</taxon>
        <taxon>Bacillales</taxon>
        <taxon>Bacillaceae</taxon>
        <taxon>Halobacillus</taxon>
    </lineage>
</organism>
<dbReference type="InterPro" id="IPR011008">
    <property type="entry name" value="Dimeric_a/b-barrel"/>
</dbReference>
<accession>A0A410MAZ8</accession>
<dbReference type="SUPFAM" id="SSF54909">
    <property type="entry name" value="Dimeric alpha+beta barrel"/>
    <property type="match status" value="1"/>
</dbReference>
<evidence type="ECO:0000256" key="1">
    <source>
        <dbReference type="ARBA" id="ARBA00001946"/>
    </source>
</evidence>
<dbReference type="InterPro" id="IPR000086">
    <property type="entry name" value="NUDIX_hydrolase_dom"/>
</dbReference>
<evidence type="ECO:0000313" key="5">
    <source>
        <dbReference type="EMBL" id="QAS51858.1"/>
    </source>
</evidence>